<protein>
    <submittedName>
        <fullName evidence="1">Uncharacterized protein</fullName>
    </submittedName>
</protein>
<dbReference type="EMBL" id="JANPWB010000001">
    <property type="protein sequence ID" value="KAJ1217905.1"/>
    <property type="molecule type" value="Genomic_DNA"/>
</dbReference>
<gene>
    <name evidence="1" type="ORF">NDU88_005492</name>
</gene>
<sequence>MPVHGTFGKYITELVRLKLSRWARERVQTVKAMVLKISHVTCHITDNNPCLPTPPPKYFIILTLTAARGMQLYIGQRS</sequence>
<dbReference type="Proteomes" id="UP001066276">
    <property type="component" value="Chromosome 1_1"/>
</dbReference>
<organism evidence="1 2">
    <name type="scientific">Pleurodeles waltl</name>
    <name type="common">Iberian ribbed newt</name>
    <dbReference type="NCBI Taxonomy" id="8319"/>
    <lineage>
        <taxon>Eukaryota</taxon>
        <taxon>Metazoa</taxon>
        <taxon>Chordata</taxon>
        <taxon>Craniata</taxon>
        <taxon>Vertebrata</taxon>
        <taxon>Euteleostomi</taxon>
        <taxon>Amphibia</taxon>
        <taxon>Batrachia</taxon>
        <taxon>Caudata</taxon>
        <taxon>Salamandroidea</taxon>
        <taxon>Salamandridae</taxon>
        <taxon>Pleurodelinae</taxon>
        <taxon>Pleurodeles</taxon>
    </lineage>
</organism>
<evidence type="ECO:0000313" key="1">
    <source>
        <dbReference type="EMBL" id="KAJ1217905.1"/>
    </source>
</evidence>
<proteinExistence type="predicted"/>
<name>A0AAV7X0T7_PLEWA</name>
<dbReference type="AlphaFoldDB" id="A0AAV7X0T7"/>
<comment type="caution">
    <text evidence="1">The sequence shown here is derived from an EMBL/GenBank/DDBJ whole genome shotgun (WGS) entry which is preliminary data.</text>
</comment>
<keyword evidence="2" id="KW-1185">Reference proteome</keyword>
<accession>A0AAV7X0T7</accession>
<evidence type="ECO:0000313" key="2">
    <source>
        <dbReference type="Proteomes" id="UP001066276"/>
    </source>
</evidence>
<reference evidence="1" key="1">
    <citation type="journal article" date="2022" name="bioRxiv">
        <title>Sequencing and chromosome-scale assembly of the giantPleurodeles waltlgenome.</title>
        <authorList>
            <person name="Brown T."/>
            <person name="Elewa A."/>
            <person name="Iarovenko S."/>
            <person name="Subramanian E."/>
            <person name="Araus A.J."/>
            <person name="Petzold A."/>
            <person name="Susuki M."/>
            <person name="Suzuki K.-i.T."/>
            <person name="Hayashi T."/>
            <person name="Toyoda A."/>
            <person name="Oliveira C."/>
            <person name="Osipova E."/>
            <person name="Leigh N.D."/>
            <person name="Simon A."/>
            <person name="Yun M.H."/>
        </authorList>
    </citation>
    <scope>NUCLEOTIDE SEQUENCE</scope>
    <source>
        <strain evidence="1">20211129_DDA</strain>
        <tissue evidence="1">Liver</tissue>
    </source>
</reference>